<evidence type="ECO:0000313" key="2">
    <source>
        <dbReference type="Proteomes" id="UP001612928"/>
    </source>
</evidence>
<dbReference type="InterPro" id="IPR027434">
    <property type="entry name" value="Homing_endonucl"/>
</dbReference>
<gene>
    <name evidence="1" type="ORF">ACIBP5_18735</name>
</gene>
<dbReference type="Gene3D" id="3.10.28.10">
    <property type="entry name" value="Homing endonucleases"/>
    <property type="match status" value="1"/>
</dbReference>
<protein>
    <submittedName>
        <fullName evidence="1">Helix-turn-helix domain-containing protein</fullName>
    </submittedName>
</protein>
<comment type="caution">
    <text evidence="1">The sequence shown here is derived from an EMBL/GenBank/DDBJ whole genome shotgun (WGS) entry which is preliminary data.</text>
</comment>
<organism evidence="1 2">
    <name type="scientific">Nonomuraea indica</name>
    <dbReference type="NCBI Taxonomy" id="1581193"/>
    <lineage>
        <taxon>Bacteria</taxon>
        <taxon>Bacillati</taxon>
        <taxon>Actinomycetota</taxon>
        <taxon>Actinomycetes</taxon>
        <taxon>Streptosporangiales</taxon>
        <taxon>Streptosporangiaceae</taxon>
        <taxon>Nonomuraea</taxon>
    </lineage>
</organism>
<proteinExistence type="predicted"/>
<dbReference type="Proteomes" id="UP001612928">
    <property type="component" value="Unassembled WGS sequence"/>
</dbReference>
<accession>A0ABW8A7K7</accession>
<keyword evidence="2" id="KW-1185">Reference proteome</keyword>
<evidence type="ECO:0000313" key="1">
    <source>
        <dbReference type="EMBL" id="MFI7442001.1"/>
    </source>
</evidence>
<dbReference type="RefSeq" id="WP_397021970.1">
    <property type="nucleotide sequence ID" value="NZ_JBITMB010000004.1"/>
</dbReference>
<dbReference type="EMBL" id="JBITMB010000004">
    <property type="protein sequence ID" value="MFI7442001.1"/>
    <property type="molecule type" value="Genomic_DNA"/>
</dbReference>
<reference evidence="1 2" key="1">
    <citation type="submission" date="2024-10" db="EMBL/GenBank/DDBJ databases">
        <title>The Natural Products Discovery Center: Release of the First 8490 Sequenced Strains for Exploring Actinobacteria Biosynthetic Diversity.</title>
        <authorList>
            <person name="Kalkreuter E."/>
            <person name="Kautsar S.A."/>
            <person name="Yang D."/>
            <person name="Bader C.D."/>
            <person name="Teijaro C.N."/>
            <person name="Fluegel L."/>
            <person name="Davis C.M."/>
            <person name="Simpson J.R."/>
            <person name="Lauterbach L."/>
            <person name="Steele A.D."/>
            <person name="Gui C."/>
            <person name="Meng S."/>
            <person name="Li G."/>
            <person name="Viehrig K."/>
            <person name="Ye F."/>
            <person name="Su P."/>
            <person name="Kiefer A.F."/>
            <person name="Nichols A."/>
            <person name="Cepeda A.J."/>
            <person name="Yan W."/>
            <person name="Fan B."/>
            <person name="Jiang Y."/>
            <person name="Adhikari A."/>
            <person name="Zheng C.-J."/>
            <person name="Schuster L."/>
            <person name="Cowan T.M."/>
            <person name="Smanski M.J."/>
            <person name="Chevrette M.G."/>
            <person name="De Carvalho L.P.S."/>
            <person name="Shen B."/>
        </authorList>
    </citation>
    <scope>NUCLEOTIDE SEQUENCE [LARGE SCALE GENOMIC DNA]</scope>
    <source>
        <strain evidence="1 2">NPDC049503</strain>
    </source>
</reference>
<name>A0ABW8A7K7_9ACTN</name>
<sequence length="251" mass="28521">MHPRETVDLALRMSAGGMGDREIAEFCRVSVGTVRRWRTGVRRAHDADRLTCPRCHERELDPSAYAHLLGLYLGDGHIVRCRKDVFQLSLFCGDAWPGLIEEAATVMSRVMPTSSVSRRQRSGCTEVKSYSKHWVCLFPQHGPGMKHQRAIALHDWQREIVAAHPGWFVRGLIHSDGYRGVNHVRRTLPGGVRCYSYPRYLFKNESADILALCGEALDLLGVAWRRNKRNEISVARREAVELLDVFVGPKY</sequence>